<organism evidence="6 7">
    <name type="scientific">Gasterosteus aculeatus aculeatus</name>
    <name type="common">three-spined stickleback</name>
    <dbReference type="NCBI Taxonomy" id="481459"/>
    <lineage>
        <taxon>Eukaryota</taxon>
        <taxon>Metazoa</taxon>
        <taxon>Chordata</taxon>
        <taxon>Craniata</taxon>
        <taxon>Vertebrata</taxon>
        <taxon>Euteleostomi</taxon>
        <taxon>Actinopterygii</taxon>
        <taxon>Neopterygii</taxon>
        <taxon>Teleostei</taxon>
        <taxon>Neoteleostei</taxon>
        <taxon>Acanthomorphata</taxon>
        <taxon>Eupercaria</taxon>
        <taxon>Perciformes</taxon>
        <taxon>Cottioidei</taxon>
        <taxon>Gasterosteales</taxon>
        <taxon>Gasterosteidae</taxon>
        <taxon>Gasterosteus</taxon>
    </lineage>
</organism>
<comment type="subcellular location">
    <subcellularLocation>
        <location evidence="1">Nucleus</location>
    </subcellularLocation>
</comment>
<evidence type="ECO:0000256" key="2">
    <source>
        <dbReference type="ARBA" id="ARBA00023125"/>
    </source>
</evidence>
<evidence type="ECO:0000313" key="7">
    <source>
        <dbReference type="Proteomes" id="UP000007635"/>
    </source>
</evidence>
<dbReference type="Pfam" id="PF12347">
    <property type="entry name" value="HJURP_C"/>
    <property type="match status" value="1"/>
</dbReference>
<keyword evidence="2" id="KW-0238">DNA-binding</keyword>
<evidence type="ECO:0000256" key="1">
    <source>
        <dbReference type="ARBA" id="ARBA00004123"/>
    </source>
</evidence>
<dbReference type="Ensembl" id="ENSGACT00000064907.1">
    <property type="protein sequence ID" value="ENSGACP00000047672.1"/>
    <property type="gene ID" value="ENSGACG00000036574.1"/>
</dbReference>
<dbReference type="Ensembl" id="ENSGACT00000077280.1">
    <property type="protein sequence ID" value="ENSGACP00000032447.1"/>
    <property type="gene ID" value="ENSGACG00000036574.1"/>
</dbReference>
<name>A0AAQ4P198_GASAC</name>
<keyword evidence="7" id="KW-1185">Reference proteome</keyword>
<dbReference type="GO" id="GO:0005634">
    <property type="term" value="C:nucleus"/>
    <property type="evidence" value="ECO:0007669"/>
    <property type="project" value="UniProtKB-SubCell"/>
</dbReference>
<feature type="region of interest" description="Disordered" evidence="4">
    <location>
        <begin position="19"/>
        <end position="42"/>
    </location>
</feature>
<dbReference type="AlphaFoldDB" id="A0AAQ4P198"/>
<reference evidence="6 7" key="1">
    <citation type="journal article" date="2021" name="G3 (Bethesda)">
        <title>Improved contiguity of the threespine stickleback genome using long-read sequencing.</title>
        <authorList>
            <person name="Nath S."/>
            <person name="Shaw D.E."/>
            <person name="White M.A."/>
        </authorList>
    </citation>
    <scope>NUCLEOTIDE SEQUENCE [LARGE SCALE GENOMIC DNA]</scope>
    <source>
        <strain evidence="6 7">Lake Benthic</strain>
    </source>
</reference>
<feature type="domain" description="Holliday junction regulator protein family C-terminal" evidence="5">
    <location>
        <begin position="23"/>
        <end position="63"/>
    </location>
</feature>
<sequence>MIYAVKAASLSLQTLRKKGLSGADSPDLEADDSAGQSAEDDDKYRKISEDIDLMIDRQRLCVSDIIMYIRVLINESLYFYMSTCTCVPAGSGPLCIRPGPLRPPQCSAVLSPWDGVWFAEGRVVPPEAVQRRGRR</sequence>
<dbReference type="InterPro" id="IPR022102">
    <property type="entry name" value="HJURP_C"/>
</dbReference>
<reference evidence="6" key="2">
    <citation type="submission" date="2025-05" db="UniProtKB">
        <authorList>
            <consortium name="Ensembl"/>
        </authorList>
    </citation>
    <scope>IDENTIFICATION</scope>
</reference>
<protein>
    <recommendedName>
        <fullName evidence="5">Holliday junction regulator protein family C-terminal domain-containing protein</fullName>
    </recommendedName>
</protein>
<evidence type="ECO:0000313" key="6">
    <source>
        <dbReference type="Ensembl" id="ENSGACP00000032447.1"/>
    </source>
</evidence>
<evidence type="ECO:0000256" key="3">
    <source>
        <dbReference type="ARBA" id="ARBA00023242"/>
    </source>
</evidence>
<accession>A0AAQ4P198</accession>
<dbReference type="GO" id="GO:0003677">
    <property type="term" value="F:DNA binding"/>
    <property type="evidence" value="ECO:0007669"/>
    <property type="project" value="UniProtKB-KW"/>
</dbReference>
<evidence type="ECO:0000259" key="5">
    <source>
        <dbReference type="Pfam" id="PF12347"/>
    </source>
</evidence>
<evidence type="ECO:0000256" key="4">
    <source>
        <dbReference type="SAM" id="MobiDB-lite"/>
    </source>
</evidence>
<keyword evidence="3" id="KW-0539">Nucleus</keyword>
<proteinExistence type="predicted"/>
<dbReference type="Proteomes" id="UP000007635">
    <property type="component" value="Chromosome XIV"/>
</dbReference>